<accession>A0ABR0A3U9</accession>
<evidence type="ECO:0000313" key="2">
    <source>
        <dbReference type="Proteomes" id="UP001234178"/>
    </source>
</evidence>
<proteinExistence type="predicted"/>
<comment type="caution">
    <text evidence="1">The sequence shown here is derived from an EMBL/GenBank/DDBJ whole genome shotgun (WGS) entry which is preliminary data.</text>
</comment>
<keyword evidence="2" id="KW-1185">Reference proteome</keyword>
<evidence type="ECO:0000313" key="1">
    <source>
        <dbReference type="EMBL" id="KAK4019822.1"/>
    </source>
</evidence>
<protein>
    <submittedName>
        <fullName evidence="1">Uncharacterized protein</fullName>
    </submittedName>
</protein>
<reference evidence="1 2" key="1">
    <citation type="journal article" date="2023" name="Nucleic Acids Res.">
        <title>The hologenome of Daphnia magna reveals possible DNA methylation and microbiome-mediated evolution of the host genome.</title>
        <authorList>
            <person name="Chaturvedi A."/>
            <person name="Li X."/>
            <person name="Dhandapani V."/>
            <person name="Marshall H."/>
            <person name="Kissane S."/>
            <person name="Cuenca-Cambronero M."/>
            <person name="Asole G."/>
            <person name="Calvet F."/>
            <person name="Ruiz-Romero M."/>
            <person name="Marangio P."/>
            <person name="Guigo R."/>
            <person name="Rago D."/>
            <person name="Mirbahai L."/>
            <person name="Eastwood N."/>
            <person name="Colbourne J.K."/>
            <person name="Zhou J."/>
            <person name="Mallon E."/>
            <person name="Orsini L."/>
        </authorList>
    </citation>
    <scope>NUCLEOTIDE SEQUENCE [LARGE SCALE GENOMIC DNA]</scope>
    <source>
        <strain evidence="1">LRV0_1</strain>
    </source>
</reference>
<dbReference type="Proteomes" id="UP001234178">
    <property type="component" value="Unassembled WGS sequence"/>
</dbReference>
<name>A0ABR0A3U9_9CRUS</name>
<sequence>MAPITFSRRLALDEDIRQDRKCVKIARVSGRKCSNATVADHLFELPFLKNEMRMEDTSSTSVLLCFYGSRLLSVFL</sequence>
<organism evidence="1 2">
    <name type="scientific">Daphnia magna</name>
    <dbReference type="NCBI Taxonomy" id="35525"/>
    <lineage>
        <taxon>Eukaryota</taxon>
        <taxon>Metazoa</taxon>
        <taxon>Ecdysozoa</taxon>
        <taxon>Arthropoda</taxon>
        <taxon>Crustacea</taxon>
        <taxon>Branchiopoda</taxon>
        <taxon>Diplostraca</taxon>
        <taxon>Cladocera</taxon>
        <taxon>Anomopoda</taxon>
        <taxon>Daphniidae</taxon>
        <taxon>Daphnia</taxon>
    </lineage>
</organism>
<dbReference type="EMBL" id="JAOYFB010000036">
    <property type="protein sequence ID" value="KAK4019822.1"/>
    <property type="molecule type" value="Genomic_DNA"/>
</dbReference>
<gene>
    <name evidence="1" type="ORF">OUZ56_001829</name>
</gene>